<evidence type="ECO:0000313" key="3">
    <source>
        <dbReference type="Proteomes" id="UP000199073"/>
    </source>
</evidence>
<dbReference type="Pfam" id="PF12804">
    <property type="entry name" value="NTP_transf_3"/>
    <property type="match status" value="1"/>
</dbReference>
<keyword evidence="3" id="KW-1185">Reference proteome</keyword>
<dbReference type="RefSeq" id="WP_176761051.1">
    <property type="nucleotide sequence ID" value="NZ_FNJI01000003.1"/>
</dbReference>
<keyword evidence="2" id="KW-0808">Transferase</keyword>
<dbReference type="GO" id="GO:0016779">
    <property type="term" value="F:nucleotidyltransferase activity"/>
    <property type="evidence" value="ECO:0007669"/>
    <property type="project" value="UniProtKB-KW"/>
</dbReference>
<dbReference type="SUPFAM" id="SSF53448">
    <property type="entry name" value="Nucleotide-diphospho-sugar transferases"/>
    <property type="match status" value="1"/>
</dbReference>
<name>A0A1H0KI82_9BACT</name>
<evidence type="ECO:0000259" key="1">
    <source>
        <dbReference type="Pfam" id="PF12804"/>
    </source>
</evidence>
<dbReference type="Proteomes" id="UP000199073">
    <property type="component" value="Unassembled WGS sequence"/>
</dbReference>
<organism evidence="2 3">
    <name type="scientific">Desulforhopalus singaporensis</name>
    <dbReference type="NCBI Taxonomy" id="91360"/>
    <lineage>
        <taxon>Bacteria</taxon>
        <taxon>Pseudomonadati</taxon>
        <taxon>Thermodesulfobacteriota</taxon>
        <taxon>Desulfobulbia</taxon>
        <taxon>Desulfobulbales</taxon>
        <taxon>Desulfocapsaceae</taxon>
        <taxon>Desulforhopalus</taxon>
    </lineage>
</organism>
<dbReference type="EMBL" id="FNJI01000003">
    <property type="protein sequence ID" value="SDO55659.1"/>
    <property type="molecule type" value="Genomic_DNA"/>
</dbReference>
<dbReference type="InterPro" id="IPR025877">
    <property type="entry name" value="MobA-like_NTP_Trfase"/>
</dbReference>
<dbReference type="PANTHER" id="PTHR43777:SF1">
    <property type="entry name" value="MOLYBDENUM COFACTOR CYTIDYLYLTRANSFERASE"/>
    <property type="match status" value="1"/>
</dbReference>
<dbReference type="STRING" id="91360.SAMN05660330_00513"/>
<keyword evidence="2" id="KW-0548">Nucleotidyltransferase</keyword>
<reference evidence="2 3" key="1">
    <citation type="submission" date="2016-10" db="EMBL/GenBank/DDBJ databases">
        <authorList>
            <person name="de Groot N.N."/>
        </authorList>
    </citation>
    <scope>NUCLEOTIDE SEQUENCE [LARGE SCALE GENOMIC DNA]</scope>
    <source>
        <strain evidence="2 3">DSM 12130</strain>
    </source>
</reference>
<dbReference type="CDD" id="cd04182">
    <property type="entry name" value="GT_2_like_f"/>
    <property type="match status" value="1"/>
</dbReference>
<proteinExistence type="predicted"/>
<dbReference type="Gene3D" id="3.90.550.10">
    <property type="entry name" value="Spore Coat Polysaccharide Biosynthesis Protein SpsA, Chain A"/>
    <property type="match status" value="1"/>
</dbReference>
<gene>
    <name evidence="2" type="ORF">SAMN05660330_00513</name>
</gene>
<feature type="domain" description="MobA-like NTP transferase" evidence="1">
    <location>
        <begin position="9"/>
        <end position="168"/>
    </location>
</feature>
<protein>
    <submittedName>
        <fullName evidence="2">Molybdenum cofactor cytidylyltransferase</fullName>
    </submittedName>
</protein>
<accession>A0A1H0KI82</accession>
<dbReference type="InterPro" id="IPR029044">
    <property type="entry name" value="Nucleotide-diphossugar_trans"/>
</dbReference>
<evidence type="ECO:0000313" key="2">
    <source>
        <dbReference type="EMBL" id="SDO55659.1"/>
    </source>
</evidence>
<sequence length="203" mass="21996">MAPRLNFQAVILGAGSSSRMGCPKQLLEVDGITMLDRTISAVLQAGLTRPVLVLGAHRSKILQSAALASCCRIIVNEQYETGQASSLIAGVNGLHSSCDAAIFLLCDQPLLTGGLIGELVAEFDRIRPDILYPLFRKQRGNPVILAKSTFPRLLQARGDRGARFLFNAPDLTIHPCEVDDEAVIIDVDTPEEYRALVNSRTIV</sequence>
<dbReference type="PANTHER" id="PTHR43777">
    <property type="entry name" value="MOLYBDENUM COFACTOR CYTIDYLYLTRANSFERASE"/>
    <property type="match status" value="1"/>
</dbReference>
<dbReference type="AlphaFoldDB" id="A0A1H0KI82"/>